<accession>A0A0B8T7C4</accession>
<dbReference type="Gene3D" id="1.10.3210.10">
    <property type="entry name" value="Hypothetical protein af1432"/>
    <property type="match status" value="1"/>
</dbReference>
<reference evidence="2" key="1">
    <citation type="submission" date="2014-04" db="EMBL/GenBank/DDBJ databases">
        <title>Whole-Genome optical mapping and complete genome sequence of Sphingobacterium deserti sp. nov., a new spaces isolated from desert in the west of China.</title>
        <authorList>
            <person name="Teng C."/>
            <person name="Zhou Z."/>
            <person name="Li X."/>
            <person name="Chen M."/>
            <person name="Lin M."/>
            <person name="Wang L."/>
            <person name="Su S."/>
            <person name="Zhang C."/>
            <person name="Zhang W."/>
        </authorList>
    </citation>
    <scope>NUCLEOTIDE SEQUENCE [LARGE SCALE GENOMIC DNA]</scope>
    <source>
        <strain evidence="2">ACCC05744</strain>
    </source>
</reference>
<reference evidence="1 2" key="2">
    <citation type="journal article" date="2015" name="PLoS ONE">
        <title>Whole-Genome Optical Mapping and Finished Genome Sequence of Sphingobacterium deserti sp. nov., a New Species Isolated from the Western Desert of China.</title>
        <authorList>
            <person name="Teng C."/>
            <person name="Zhou Z."/>
            <person name="Molnar I."/>
            <person name="Li X."/>
            <person name="Tang R."/>
            <person name="Chen M."/>
            <person name="Wang L."/>
            <person name="Su S."/>
            <person name="Zhang W."/>
            <person name="Lin M."/>
        </authorList>
    </citation>
    <scope>NUCLEOTIDE SEQUENCE [LARGE SCALE GENOMIC DNA]</scope>
    <source>
        <strain evidence="2">ACCC05744</strain>
    </source>
</reference>
<evidence type="ECO:0008006" key="3">
    <source>
        <dbReference type="Google" id="ProtNLM"/>
    </source>
</evidence>
<dbReference type="Proteomes" id="UP000031802">
    <property type="component" value="Unassembled WGS sequence"/>
</dbReference>
<dbReference type="PANTHER" id="PTHR21174">
    <property type="match status" value="1"/>
</dbReference>
<evidence type="ECO:0000313" key="1">
    <source>
        <dbReference type="EMBL" id="KGE14334.1"/>
    </source>
</evidence>
<dbReference type="PATRIC" id="fig|1229276.3.peg.2003"/>
<protein>
    <recommendedName>
        <fullName evidence="3">Metal-dependent HD superfamily phosphohydrolase</fullName>
    </recommendedName>
</protein>
<dbReference type="PANTHER" id="PTHR21174:SF0">
    <property type="entry name" value="HD PHOSPHOHYDROLASE FAMILY PROTEIN-RELATED"/>
    <property type="match status" value="1"/>
</dbReference>
<name>A0A0B8T7C4_9SPHI</name>
<dbReference type="PIRSF" id="PIRSF035170">
    <property type="entry name" value="HD_phosphohydro"/>
    <property type="match status" value="1"/>
</dbReference>
<dbReference type="SUPFAM" id="SSF109604">
    <property type="entry name" value="HD-domain/PDEase-like"/>
    <property type="match status" value="1"/>
</dbReference>
<evidence type="ECO:0000313" key="2">
    <source>
        <dbReference type="Proteomes" id="UP000031802"/>
    </source>
</evidence>
<sequence length="211" mass="24713">MEVDTIKMKANYMACLRPYTTDKKLMEECWQEVLAAYTDPRRHYHNLEHLQNFSNQLDFCKAKLKDYPTAFLALIYHDIVYFMKDGSNEEKSADVANAHLQKLGYPSALIAHCVELILATKTHAGQENDDVNYFLDADMSILGTDKAYYEQYAVNIWKEYDQSPQFGQGRKRVLQHFLAMERIFKTDLFFERYEQAARRNIQAEIAAIDRN</sequence>
<keyword evidence="2" id="KW-1185">Reference proteome</keyword>
<dbReference type="InterPro" id="IPR009218">
    <property type="entry name" value="HD_phosphohydro"/>
</dbReference>
<proteinExistence type="predicted"/>
<gene>
    <name evidence="1" type="ORF">DI53_1948</name>
</gene>
<dbReference type="eggNOG" id="COG4339">
    <property type="taxonomic scope" value="Bacteria"/>
</dbReference>
<comment type="caution">
    <text evidence="1">The sequence shown here is derived from an EMBL/GenBank/DDBJ whole genome shotgun (WGS) entry which is preliminary data.</text>
</comment>
<organism evidence="1 2">
    <name type="scientific">Sphingobacterium deserti</name>
    <dbReference type="NCBI Taxonomy" id="1229276"/>
    <lineage>
        <taxon>Bacteria</taxon>
        <taxon>Pseudomonadati</taxon>
        <taxon>Bacteroidota</taxon>
        <taxon>Sphingobacteriia</taxon>
        <taxon>Sphingobacteriales</taxon>
        <taxon>Sphingobacteriaceae</taxon>
        <taxon>Sphingobacterium</taxon>
    </lineage>
</organism>
<dbReference type="OrthoDB" id="9808993at2"/>
<dbReference type="AlphaFoldDB" id="A0A0B8T7C4"/>
<dbReference type="EMBL" id="JJMU01000028">
    <property type="protein sequence ID" value="KGE14334.1"/>
    <property type="molecule type" value="Genomic_DNA"/>
</dbReference>
<dbReference type="RefSeq" id="WP_052072278.1">
    <property type="nucleotide sequence ID" value="NZ_JJMU01000028.1"/>
</dbReference>